<organism evidence="2 3">
    <name type="scientific">Sphingomonas sabuli</name>
    <dbReference type="NCBI Taxonomy" id="2764186"/>
    <lineage>
        <taxon>Bacteria</taxon>
        <taxon>Pseudomonadati</taxon>
        <taxon>Pseudomonadota</taxon>
        <taxon>Alphaproteobacteria</taxon>
        <taxon>Sphingomonadales</taxon>
        <taxon>Sphingomonadaceae</taxon>
        <taxon>Sphingomonas</taxon>
    </lineage>
</organism>
<dbReference type="GO" id="GO:0016747">
    <property type="term" value="F:acyltransferase activity, transferring groups other than amino-acyl groups"/>
    <property type="evidence" value="ECO:0007669"/>
    <property type="project" value="InterPro"/>
</dbReference>
<evidence type="ECO:0000313" key="2">
    <source>
        <dbReference type="EMBL" id="QNM83513.1"/>
    </source>
</evidence>
<dbReference type="Proteomes" id="UP000515861">
    <property type="component" value="Chromosome"/>
</dbReference>
<dbReference type="CDD" id="cd04301">
    <property type="entry name" value="NAT_SF"/>
    <property type="match status" value="1"/>
</dbReference>
<evidence type="ECO:0000313" key="3">
    <source>
        <dbReference type="Proteomes" id="UP000515861"/>
    </source>
</evidence>
<dbReference type="EMBL" id="CP060697">
    <property type="protein sequence ID" value="QNM83513.1"/>
    <property type="molecule type" value="Genomic_DNA"/>
</dbReference>
<accession>A0A7G9L4G4</accession>
<dbReference type="SUPFAM" id="SSF55729">
    <property type="entry name" value="Acyl-CoA N-acyltransferases (Nat)"/>
    <property type="match status" value="1"/>
</dbReference>
<dbReference type="RefSeq" id="WP_187480468.1">
    <property type="nucleotide sequence ID" value="NZ_CP060697.1"/>
</dbReference>
<dbReference type="InterPro" id="IPR016181">
    <property type="entry name" value="Acyl_CoA_acyltransferase"/>
</dbReference>
<keyword evidence="2" id="KW-0808">Transferase</keyword>
<reference evidence="2 3" key="1">
    <citation type="submission" date="2020-08" db="EMBL/GenBank/DDBJ databases">
        <title>Sphingomonas sp. sand1-3 16S ribosomal RNA gene Genome sequencing and assembly.</title>
        <authorList>
            <person name="Kang M."/>
        </authorList>
    </citation>
    <scope>NUCLEOTIDE SEQUENCE [LARGE SCALE GENOMIC DNA]</scope>
    <source>
        <strain evidence="3">sand1-3</strain>
    </source>
</reference>
<evidence type="ECO:0000259" key="1">
    <source>
        <dbReference type="PROSITE" id="PS51186"/>
    </source>
</evidence>
<dbReference type="InterPro" id="IPR000182">
    <property type="entry name" value="GNAT_dom"/>
</dbReference>
<dbReference type="Pfam" id="PF00583">
    <property type="entry name" value="Acetyltransf_1"/>
    <property type="match status" value="1"/>
</dbReference>
<dbReference type="PROSITE" id="PS51186">
    <property type="entry name" value="GNAT"/>
    <property type="match status" value="1"/>
</dbReference>
<sequence>MSALPDVVVPDAPGDGDRAAILALLSDFNRDSGFPSDMHPVCVLLKDADGTTVGGLWGKTVYDWMFVEFLVVPEELRGHDLGTKLMDEAERLASERGCVGAWLTTFTYQARPFYARRGYDVFGELPNSPRDNVRIFMRKWLGEAAAKPWAADSAV</sequence>
<feature type="domain" description="N-acetyltransferase" evidence="1">
    <location>
        <begin position="7"/>
        <end position="142"/>
    </location>
</feature>
<keyword evidence="3" id="KW-1185">Reference proteome</keyword>
<name>A0A7G9L4G4_9SPHN</name>
<dbReference type="KEGG" id="ssau:H8M03_04050"/>
<gene>
    <name evidence="2" type="ORF">H8M03_04050</name>
</gene>
<dbReference type="Gene3D" id="3.40.630.30">
    <property type="match status" value="1"/>
</dbReference>
<protein>
    <submittedName>
        <fullName evidence="2">GNAT family N-acetyltransferase</fullName>
    </submittedName>
</protein>
<proteinExistence type="predicted"/>
<dbReference type="AlphaFoldDB" id="A0A7G9L4G4"/>